<proteinExistence type="predicted"/>
<dbReference type="Gene3D" id="1.20.120.20">
    <property type="entry name" value="Apolipoprotein"/>
    <property type="match status" value="1"/>
</dbReference>
<accession>A0A6J7R2K0</accession>
<evidence type="ECO:0000313" key="1">
    <source>
        <dbReference type="EMBL" id="CAB5023349.1"/>
    </source>
</evidence>
<dbReference type="EMBL" id="CAFBOZ010000322">
    <property type="protein sequence ID" value="CAB5023349.1"/>
    <property type="molecule type" value="Genomic_DNA"/>
</dbReference>
<organism evidence="1">
    <name type="scientific">freshwater metagenome</name>
    <dbReference type="NCBI Taxonomy" id="449393"/>
    <lineage>
        <taxon>unclassified sequences</taxon>
        <taxon>metagenomes</taxon>
        <taxon>ecological metagenomes</taxon>
    </lineage>
</organism>
<reference evidence="1" key="1">
    <citation type="submission" date="2020-05" db="EMBL/GenBank/DDBJ databases">
        <authorList>
            <person name="Chiriac C."/>
            <person name="Salcher M."/>
            <person name="Ghai R."/>
            <person name="Kavagutti S V."/>
        </authorList>
    </citation>
    <scope>NUCLEOTIDE SEQUENCE</scope>
</reference>
<name>A0A6J7R2K0_9ZZZZ</name>
<gene>
    <name evidence="1" type="ORF">UFOPK3992_01841</name>
</gene>
<protein>
    <submittedName>
        <fullName evidence="1">Unannotated protein</fullName>
    </submittedName>
</protein>
<dbReference type="AlphaFoldDB" id="A0A6J7R2K0"/>
<sequence>MSDMLDKVKALAAEAAAKLSDVTGVTPDDLGQKAQSAVDKFAELADTAVVKVTTLADTHGDRVTDAVAKAAAFVDDRSGGKTVDLSERVQSATASVVDAFKGGTNTPQA</sequence>